<name>D7G448_ECTSI</name>
<dbReference type="Proteomes" id="UP000002630">
    <property type="component" value="Unassembled WGS sequence"/>
</dbReference>
<dbReference type="InParanoid" id="D7G448"/>
<evidence type="ECO:0000313" key="2">
    <source>
        <dbReference type="EMBL" id="CBJ33666.1"/>
    </source>
</evidence>
<keyword evidence="3" id="KW-1185">Reference proteome</keyword>
<gene>
    <name evidence="2" type="ORF">Esi_0547_0010</name>
</gene>
<sequence length="71" mass="7540">MARQGLLSPTGSCGGKSFPPAPLKNKGVMFVVYRRLNAGRSLLLATLYDGEDTSVGVGLVFCSKYGGRYIP</sequence>
<evidence type="ECO:0000313" key="3">
    <source>
        <dbReference type="Proteomes" id="UP000002630"/>
    </source>
</evidence>
<dbReference type="EMBL" id="FN649760">
    <property type="protein sequence ID" value="CBJ33666.1"/>
    <property type="molecule type" value="Genomic_DNA"/>
</dbReference>
<accession>D7G448</accession>
<proteinExistence type="predicted"/>
<reference evidence="2 3" key="1">
    <citation type="journal article" date="2010" name="Nature">
        <title>The Ectocarpus genome and the independent evolution of multicellularity in brown algae.</title>
        <authorList>
            <person name="Cock J.M."/>
            <person name="Sterck L."/>
            <person name="Rouze P."/>
            <person name="Scornet D."/>
            <person name="Allen A.E."/>
            <person name="Amoutzias G."/>
            <person name="Anthouard V."/>
            <person name="Artiguenave F."/>
            <person name="Aury J.M."/>
            <person name="Badger J.H."/>
            <person name="Beszteri B."/>
            <person name="Billiau K."/>
            <person name="Bonnet E."/>
            <person name="Bothwell J.H."/>
            <person name="Bowler C."/>
            <person name="Boyen C."/>
            <person name="Brownlee C."/>
            <person name="Carrano C.J."/>
            <person name="Charrier B."/>
            <person name="Cho G.Y."/>
            <person name="Coelho S.M."/>
            <person name="Collen J."/>
            <person name="Corre E."/>
            <person name="Da Silva C."/>
            <person name="Delage L."/>
            <person name="Delaroque N."/>
            <person name="Dittami S.M."/>
            <person name="Doulbeau S."/>
            <person name="Elias M."/>
            <person name="Farnham G."/>
            <person name="Gachon C.M."/>
            <person name="Gschloessl B."/>
            <person name="Heesch S."/>
            <person name="Jabbari K."/>
            <person name="Jubin C."/>
            <person name="Kawai H."/>
            <person name="Kimura K."/>
            <person name="Kloareg B."/>
            <person name="Kupper F.C."/>
            <person name="Lang D."/>
            <person name="Le Bail A."/>
            <person name="Leblanc C."/>
            <person name="Lerouge P."/>
            <person name="Lohr M."/>
            <person name="Lopez P.J."/>
            <person name="Martens C."/>
            <person name="Maumus F."/>
            <person name="Michel G."/>
            <person name="Miranda-Saavedra D."/>
            <person name="Morales J."/>
            <person name="Moreau H."/>
            <person name="Motomura T."/>
            <person name="Nagasato C."/>
            <person name="Napoli C.A."/>
            <person name="Nelson D.R."/>
            <person name="Nyvall-Collen P."/>
            <person name="Peters A.F."/>
            <person name="Pommier C."/>
            <person name="Potin P."/>
            <person name="Poulain J."/>
            <person name="Quesneville H."/>
            <person name="Read B."/>
            <person name="Rensing S.A."/>
            <person name="Ritter A."/>
            <person name="Rousvoal S."/>
            <person name="Samanta M."/>
            <person name="Samson G."/>
            <person name="Schroeder D.C."/>
            <person name="Segurens B."/>
            <person name="Strittmatter M."/>
            <person name="Tonon T."/>
            <person name="Tregear J.W."/>
            <person name="Valentin K."/>
            <person name="von Dassow P."/>
            <person name="Yamagishi T."/>
            <person name="Van de Peer Y."/>
            <person name="Wincker P."/>
        </authorList>
    </citation>
    <scope>NUCLEOTIDE SEQUENCE [LARGE SCALE GENOMIC DNA]</scope>
    <source>
        <strain evidence="3">Ec32 / CCAP1310/4</strain>
    </source>
</reference>
<feature type="region of interest" description="Disordered" evidence="1">
    <location>
        <begin position="1"/>
        <end position="24"/>
    </location>
</feature>
<evidence type="ECO:0000256" key="1">
    <source>
        <dbReference type="SAM" id="MobiDB-lite"/>
    </source>
</evidence>
<organism evidence="2 3">
    <name type="scientific">Ectocarpus siliculosus</name>
    <name type="common">Brown alga</name>
    <name type="synonym">Conferva siliculosa</name>
    <dbReference type="NCBI Taxonomy" id="2880"/>
    <lineage>
        <taxon>Eukaryota</taxon>
        <taxon>Sar</taxon>
        <taxon>Stramenopiles</taxon>
        <taxon>Ochrophyta</taxon>
        <taxon>PX clade</taxon>
        <taxon>Phaeophyceae</taxon>
        <taxon>Ectocarpales</taxon>
        <taxon>Ectocarpaceae</taxon>
        <taxon>Ectocarpus</taxon>
    </lineage>
</organism>
<protein>
    <submittedName>
        <fullName evidence="2">Uncharacterized protein</fullName>
    </submittedName>
</protein>
<dbReference type="AlphaFoldDB" id="D7G448"/>